<proteinExistence type="predicted"/>
<keyword evidence="1" id="KW-0812">Transmembrane</keyword>
<reference evidence="2" key="1">
    <citation type="submission" date="2021-12" db="EMBL/GenBank/DDBJ databases">
        <title>Comparative genomics, transcriptomics and evolutionary studies reveal genomic signatures of adaptation to plant cell wall in hemibiotrophic fungi.</title>
        <authorList>
            <consortium name="DOE Joint Genome Institute"/>
            <person name="Baroncelli R."/>
            <person name="Diaz J.F."/>
            <person name="Benocci T."/>
            <person name="Peng M."/>
            <person name="Battaglia E."/>
            <person name="Haridas S."/>
            <person name="Andreopoulos W."/>
            <person name="Labutti K."/>
            <person name="Pangilinan J."/>
            <person name="Floch G.L."/>
            <person name="Makela M.R."/>
            <person name="Henrissat B."/>
            <person name="Grigoriev I.V."/>
            <person name="Crouch J.A."/>
            <person name="De Vries R.P."/>
            <person name="Sukno S.A."/>
            <person name="Thon M.R."/>
        </authorList>
    </citation>
    <scope>NUCLEOTIDE SEQUENCE</scope>
    <source>
        <strain evidence="2">CBS 112980</strain>
    </source>
</reference>
<dbReference type="EMBL" id="JAHMHS010000340">
    <property type="protein sequence ID" value="KAK1701741.1"/>
    <property type="molecule type" value="Genomic_DNA"/>
</dbReference>
<keyword evidence="1" id="KW-0472">Membrane</keyword>
<dbReference type="AlphaFoldDB" id="A0AAD8U8T6"/>
<organism evidence="2 3">
    <name type="scientific">Glomerella acutata</name>
    <name type="common">Colletotrichum acutatum</name>
    <dbReference type="NCBI Taxonomy" id="27357"/>
    <lineage>
        <taxon>Eukaryota</taxon>
        <taxon>Fungi</taxon>
        <taxon>Dikarya</taxon>
        <taxon>Ascomycota</taxon>
        <taxon>Pezizomycotina</taxon>
        <taxon>Sordariomycetes</taxon>
        <taxon>Hypocreomycetidae</taxon>
        <taxon>Glomerellales</taxon>
        <taxon>Glomerellaceae</taxon>
        <taxon>Colletotrichum</taxon>
        <taxon>Colletotrichum acutatum species complex</taxon>
    </lineage>
</organism>
<feature type="transmembrane region" description="Helical" evidence="1">
    <location>
        <begin position="6"/>
        <end position="25"/>
    </location>
</feature>
<dbReference type="Proteomes" id="UP001244207">
    <property type="component" value="Unassembled WGS sequence"/>
</dbReference>
<feature type="transmembrane region" description="Helical" evidence="1">
    <location>
        <begin position="30"/>
        <end position="49"/>
    </location>
</feature>
<dbReference type="RefSeq" id="XP_060357050.1">
    <property type="nucleotide sequence ID" value="XM_060509857.1"/>
</dbReference>
<keyword evidence="1" id="KW-1133">Transmembrane helix</keyword>
<sequence length="51" mass="6123">MFSNGCILWIQVGIWFWFILCTTCVKKLTLYKYISIYNFLLIVYTSIYVSL</sequence>
<comment type="caution">
    <text evidence="2">The sequence shown here is derived from an EMBL/GenBank/DDBJ whole genome shotgun (WGS) entry which is preliminary data.</text>
</comment>
<keyword evidence="3" id="KW-1185">Reference proteome</keyword>
<dbReference type="GeneID" id="85393756"/>
<name>A0AAD8U8T6_GLOAC</name>
<evidence type="ECO:0000313" key="3">
    <source>
        <dbReference type="Proteomes" id="UP001244207"/>
    </source>
</evidence>
<evidence type="ECO:0000256" key="1">
    <source>
        <dbReference type="SAM" id="Phobius"/>
    </source>
</evidence>
<evidence type="ECO:0000313" key="2">
    <source>
        <dbReference type="EMBL" id="KAK1701741.1"/>
    </source>
</evidence>
<accession>A0AAD8U8T6</accession>
<protein>
    <submittedName>
        <fullName evidence="2">Uncharacterized protein</fullName>
    </submittedName>
</protein>
<gene>
    <name evidence="2" type="ORF">BDZ83DRAFT_645553</name>
</gene>